<reference evidence="1" key="1">
    <citation type="journal article" date="2021" name="Microb. Physiol.">
        <title>Proteogenomic Insights into the Physiology of Marine, Sulfate-Reducing, Filamentous Desulfonema limicola and Desulfonema magnum.</title>
        <authorList>
            <person name="Schnaars V."/>
            <person name="Wohlbrand L."/>
            <person name="Scheve S."/>
            <person name="Hinrichs C."/>
            <person name="Reinhardt R."/>
            <person name="Rabus R."/>
        </authorList>
    </citation>
    <scope>NUCLEOTIDE SEQUENCE</scope>
    <source>
        <strain evidence="1">5ac10</strain>
    </source>
</reference>
<dbReference type="EMBL" id="CP061799">
    <property type="protein sequence ID" value="QTA83792.1"/>
    <property type="molecule type" value="Genomic_DNA"/>
</dbReference>
<dbReference type="Proteomes" id="UP000663720">
    <property type="component" value="Chromosome"/>
</dbReference>
<accession>A0A975BE95</accession>
<evidence type="ECO:0000313" key="1">
    <source>
        <dbReference type="EMBL" id="QTA83792.1"/>
    </source>
</evidence>
<organism evidence="1 2">
    <name type="scientific">Desulfonema limicola</name>
    <dbReference type="NCBI Taxonomy" id="45656"/>
    <lineage>
        <taxon>Bacteria</taxon>
        <taxon>Pseudomonadati</taxon>
        <taxon>Thermodesulfobacteriota</taxon>
        <taxon>Desulfobacteria</taxon>
        <taxon>Desulfobacterales</taxon>
        <taxon>Desulfococcaceae</taxon>
        <taxon>Desulfonema</taxon>
    </lineage>
</organism>
<name>A0A975BE95_9BACT</name>
<dbReference type="AlphaFoldDB" id="A0A975BE95"/>
<evidence type="ECO:0000313" key="2">
    <source>
        <dbReference type="Proteomes" id="UP000663720"/>
    </source>
</evidence>
<sequence length="106" mass="12268">MAKITVYDKVSWHYPEGKNCQSIEVAKVHFVAVMKWLKENNLLSDDGKEIFGIGVDADFSITSPMLNEKGNDVLKKHYSNWLKTVDYSKKIDLKILDDELRKYKNS</sequence>
<protein>
    <submittedName>
        <fullName evidence="1">Uncharacterized protein</fullName>
    </submittedName>
</protein>
<keyword evidence="2" id="KW-1185">Reference proteome</keyword>
<dbReference type="RefSeq" id="WP_207689589.1">
    <property type="nucleotide sequence ID" value="NZ_CP061799.1"/>
</dbReference>
<dbReference type="KEGG" id="dli:dnl_62080"/>
<proteinExistence type="predicted"/>
<gene>
    <name evidence="1" type="ORF">dnl_62080</name>
</gene>